<reference evidence="3 4" key="1">
    <citation type="submission" date="2021-08" db="EMBL/GenBank/DDBJ databases">
        <title>Comparative Genomics Analysis of the Genus Qipengyuania Reveals Extensive Genetic Diversity and Metabolic Versatility, Including the Description of Fifteen Novel Species.</title>
        <authorList>
            <person name="Liu Y."/>
        </authorList>
    </citation>
    <scope>NUCLEOTIDE SEQUENCE [LARGE SCALE GENOMIC DNA]</scope>
    <source>
        <strain evidence="3 4">6D47A</strain>
    </source>
</reference>
<feature type="compositionally biased region" description="Low complexity" evidence="1">
    <location>
        <begin position="59"/>
        <end position="76"/>
    </location>
</feature>
<organism evidence="3 4">
    <name type="scientific">Qipengyuania qiaonensis</name>
    <dbReference type="NCBI Taxonomy" id="2867240"/>
    <lineage>
        <taxon>Bacteria</taxon>
        <taxon>Pseudomonadati</taxon>
        <taxon>Pseudomonadota</taxon>
        <taxon>Alphaproteobacteria</taxon>
        <taxon>Sphingomonadales</taxon>
        <taxon>Erythrobacteraceae</taxon>
        <taxon>Qipengyuania</taxon>
    </lineage>
</organism>
<feature type="region of interest" description="Disordered" evidence="1">
    <location>
        <begin position="19"/>
        <end position="108"/>
    </location>
</feature>
<keyword evidence="2" id="KW-0732">Signal</keyword>
<accession>A0ABS7JCU1</accession>
<evidence type="ECO:0000256" key="2">
    <source>
        <dbReference type="SAM" id="SignalP"/>
    </source>
</evidence>
<feature type="compositionally biased region" description="Acidic residues" evidence="1">
    <location>
        <begin position="96"/>
        <end position="108"/>
    </location>
</feature>
<name>A0ABS7JCU1_9SPHN</name>
<keyword evidence="4" id="KW-1185">Reference proteome</keyword>
<dbReference type="EMBL" id="JAIGNO010000014">
    <property type="protein sequence ID" value="MBX7483859.1"/>
    <property type="molecule type" value="Genomic_DNA"/>
</dbReference>
<dbReference type="RefSeq" id="WP_221560238.1">
    <property type="nucleotide sequence ID" value="NZ_JAIGNO010000014.1"/>
</dbReference>
<evidence type="ECO:0000256" key="1">
    <source>
        <dbReference type="SAM" id="MobiDB-lite"/>
    </source>
</evidence>
<protein>
    <recommendedName>
        <fullName evidence="5">DUF3035 domain-containing protein</fullName>
    </recommendedName>
</protein>
<feature type="chain" id="PRO_5046111826" description="DUF3035 domain-containing protein" evidence="2">
    <location>
        <begin position="24"/>
        <end position="108"/>
    </location>
</feature>
<sequence length="108" mass="11007">MNYRFAVCSVAGALMLSACGGDAPPEETEAEAGRGARGEVIGGTISDDMIPLDQLRSQSPPVRVAPRPPAAAASPTEEPPTEPVPDTESGEAVPDSADEPTTDGTDET</sequence>
<evidence type="ECO:0000313" key="3">
    <source>
        <dbReference type="EMBL" id="MBX7483859.1"/>
    </source>
</evidence>
<dbReference type="PROSITE" id="PS51257">
    <property type="entry name" value="PROKAR_LIPOPROTEIN"/>
    <property type="match status" value="1"/>
</dbReference>
<comment type="caution">
    <text evidence="3">The sequence shown here is derived from an EMBL/GenBank/DDBJ whole genome shotgun (WGS) entry which is preliminary data.</text>
</comment>
<dbReference type="Proteomes" id="UP000755104">
    <property type="component" value="Unassembled WGS sequence"/>
</dbReference>
<proteinExistence type="predicted"/>
<evidence type="ECO:0008006" key="5">
    <source>
        <dbReference type="Google" id="ProtNLM"/>
    </source>
</evidence>
<feature type="signal peptide" evidence="2">
    <location>
        <begin position="1"/>
        <end position="23"/>
    </location>
</feature>
<evidence type="ECO:0000313" key="4">
    <source>
        <dbReference type="Proteomes" id="UP000755104"/>
    </source>
</evidence>
<gene>
    <name evidence="3" type="ORF">K3174_15110</name>
</gene>